<dbReference type="AlphaFoldDB" id="A0A381SFR4"/>
<gene>
    <name evidence="2" type="ORF">METZ01_LOCUS54001</name>
</gene>
<dbReference type="InterPro" id="IPR015943">
    <property type="entry name" value="WD40/YVTN_repeat-like_dom_sf"/>
</dbReference>
<sequence length="218" mass="24023">MGRVEDLWQTPGPRPNGLQASPDGLWVIDAENSHLYKLDHDTGQIITEVPTDTYKPSGLTVAGDEVWVASTHNSRLYRLNIDGSTIEYRDPPGVGVRDRRDSGPSYIRPHGMEYLGDGTMWVSVKPALRNYLVTVSTLDVIKSIPTPGSAPHGIAWNGEALWCGDRAMGAIHKLHPETGEILEEILIPDPEVHGLTIHDGALLFCCDPTRRVCRIEIT</sequence>
<proteinExistence type="predicted"/>
<protein>
    <recommendedName>
        <fullName evidence="3">SMP-30/Gluconolactonase/LRE-like region domain-containing protein</fullName>
    </recommendedName>
</protein>
<dbReference type="SUPFAM" id="SSF63825">
    <property type="entry name" value="YWTD domain"/>
    <property type="match status" value="1"/>
</dbReference>
<dbReference type="Gene3D" id="2.130.10.10">
    <property type="entry name" value="YVTN repeat-like/Quinoprotein amine dehydrogenase"/>
    <property type="match status" value="1"/>
</dbReference>
<feature type="region of interest" description="Disordered" evidence="1">
    <location>
        <begin position="1"/>
        <end position="22"/>
    </location>
</feature>
<dbReference type="EMBL" id="UINC01002874">
    <property type="protein sequence ID" value="SVA01147.1"/>
    <property type="molecule type" value="Genomic_DNA"/>
</dbReference>
<accession>A0A381SFR4</accession>
<evidence type="ECO:0008006" key="3">
    <source>
        <dbReference type="Google" id="ProtNLM"/>
    </source>
</evidence>
<name>A0A381SFR4_9ZZZZ</name>
<reference evidence="2" key="1">
    <citation type="submission" date="2018-05" db="EMBL/GenBank/DDBJ databases">
        <authorList>
            <person name="Lanie J.A."/>
            <person name="Ng W.-L."/>
            <person name="Kazmierczak K.M."/>
            <person name="Andrzejewski T.M."/>
            <person name="Davidsen T.M."/>
            <person name="Wayne K.J."/>
            <person name="Tettelin H."/>
            <person name="Glass J.I."/>
            <person name="Rusch D."/>
            <person name="Podicherti R."/>
            <person name="Tsui H.-C.T."/>
            <person name="Winkler M.E."/>
        </authorList>
    </citation>
    <scope>NUCLEOTIDE SEQUENCE</scope>
</reference>
<evidence type="ECO:0000313" key="2">
    <source>
        <dbReference type="EMBL" id="SVA01147.1"/>
    </source>
</evidence>
<evidence type="ECO:0000256" key="1">
    <source>
        <dbReference type="SAM" id="MobiDB-lite"/>
    </source>
</evidence>
<organism evidence="2">
    <name type="scientific">marine metagenome</name>
    <dbReference type="NCBI Taxonomy" id="408172"/>
    <lineage>
        <taxon>unclassified sequences</taxon>
        <taxon>metagenomes</taxon>
        <taxon>ecological metagenomes</taxon>
    </lineage>
</organism>